<reference evidence="1 2" key="1">
    <citation type="journal article" date="2022" name="Genome Biol. Evol.">
        <title>The Spruce Budworm Genome: Reconstructing the Evolutionary History of Antifreeze Proteins.</title>
        <authorList>
            <person name="Beliveau C."/>
            <person name="Gagne P."/>
            <person name="Picq S."/>
            <person name="Vernygora O."/>
            <person name="Keeling C.I."/>
            <person name="Pinkney K."/>
            <person name="Doucet D."/>
            <person name="Wen F."/>
            <person name="Johnston J.S."/>
            <person name="Maaroufi H."/>
            <person name="Boyle B."/>
            <person name="Laroche J."/>
            <person name="Dewar K."/>
            <person name="Juretic N."/>
            <person name="Blackburn G."/>
            <person name="Nisole A."/>
            <person name="Brunet B."/>
            <person name="Brandao M."/>
            <person name="Lumley L."/>
            <person name="Duan J."/>
            <person name="Quan G."/>
            <person name="Lucarotti C.J."/>
            <person name="Roe A.D."/>
            <person name="Sperling F.A.H."/>
            <person name="Levesque R.C."/>
            <person name="Cusson M."/>
        </authorList>
    </citation>
    <scope>NUCLEOTIDE SEQUENCE [LARGE SCALE GENOMIC DNA]</scope>
    <source>
        <strain evidence="1">Glfc:IPQL:Cfum</strain>
    </source>
</reference>
<dbReference type="Proteomes" id="UP001064048">
    <property type="component" value="Chromosome Z"/>
</dbReference>
<protein>
    <submittedName>
        <fullName evidence="1">Uncharacterized protein</fullName>
    </submittedName>
</protein>
<evidence type="ECO:0000313" key="1">
    <source>
        <dbReference type="EMBL" id="KAI8429388.1"/>
    </source>
</evidence>
<dbReference type="EMBL" id="CM046131">
    <property type="protein sequence ID" value="KAI8429388.1"/>
    <property type="molecule type" value="Genomic_DNA"/>
</dbReference>
<accession>A0ACC0JZ55</accession>
<proteinExistence type="predicted"/>
<keyword evidence="2" id="KW-1185">Reference proteome</keyword>
<comment type="caution">
    <text evidence="1">The sequence shown here is derived from an EMBL/GenBank/DDBJ whole genome shotgun (WGS) entry which is preliminary data.</text>
</comment>
<name>A0ACC0JZ55_CHOFU</name>
<organism evidence="1 2">
    <name type="scientific">Choristoneura fumiferana</name>
    <name type="common">Spruce budworm moth</name>
    <name type="synonym">Archips fumiferana</name>
    <dbReference type="NCBI Taxonomy" id="7141"/>
    <lineage>
        <taxon>Eukaryota</taxon>
        <taxon>Metazoa</taxon>
        <taxon>Ecdysozoa</taxon>
        <taxon>Arthropoda</taxon>
        <taxon>Hexapoda</taxon>
        <taxon>Insecta</taxon>
        <taxon>Pterygota</taxon>
        <taxon>Neoptera</taxon>
        <taxon>Endopterygota</taxon>
        <taxon>Lepidoptera</taxon>
        <taxon>Glossata</taxon>
        <taxon>Ditrysia</taxon>
        <taxon>Tortricoidea</taxon>
        <taxon>Tortricidae</taxon>
        <taxon>Tortricinae</taxon>
        <taxon>Choristoneura</taxon>
    </lineage>
</organism>
<evidence type="ECO:0000313" key="2">
    <source>
        <dbReference type="Proteomes" id="UP001064048"/>
    </source>
</evidence>
<gene>
    <name evidence="1" type="ORF">MSG28_000031</name>
</gene>
<sequence>MVTEQRALFQGEKGRRPAARVDGNATYIVGLERNRLDRSRCGRHLNIDESGRTIRNTGHEVRVRLVANRGNVPAFLWSRRYYRRRLERSFHDARFALDLSYRPFKTSHQPIGHCIACFTDYFTSLAGWRLQSRIDESTRQNERSTTTKRRTTNIRLKKNSVKRFISQA</sequence>